<comment type="caution">
    <text evidence="2">The sequence shown here is derived from an EMBL/GenBank/DDBJ whole genome shotgun (WGS) entry which is preliminary data.</text>
</comment>
<dbReference type="InterPro" id="IPR029044">
    <property type="entry name" value="Nucleotide-diphossugar_trans"/>
</dbReference>
<feature type="non-terminal residue" evidence="2">
    <location>
        <position position="1"/>
    </location>
</feature>
<reference evidence="2" key="1">
    <citation type="journal article" date="2015" name="Nature">
        <title>Complex archaea that bridge the gap between prokaryotes and eukaryotes.</title>
        <authorList>
            <person name="Spang A."/>
            <person name="Saw J.H."/>
            <person name="Jorgensen S.L."/>
            <person name="Zaremba-Niedzwiedzka K."/>
            <person name="Martijn J."/>
            <person name="Lind A.E."/>
            <person name="van Eijk R."/>
            <person name="Schleper C."/>
            <person name="Guy L."/>
            <person name="Ettema T.J."/>
        </authorList>
    </citation>
    <scope>NUCLEOTIDE SEQUENCE</scope>
</reference>
<dbReference type="CDD" id="cd00761">
    <property type="entry name" value="Glyco_tranf_GTA_type"/>
    <property type="match status" value="2"/>
</dbReference>
<feature type="domain" description="Glycosyltransferase 2-like" evidence="1">
    <location>
        <begin position="196"/>
        <end position="327"/>
    </location>
</feature>
<evidence type="ECO:0000259" key="1">
    <source>
        <dbReference type="Pfam" id="PF00535"/>
    </source>
</evidence>
<feature type="domain" description="Glycosyltransferase 2-like" evidence="1">
    <location>
        <begin position="2"/>
        <end position="99"/>
    </location>
</feature>
<accession>A0A0F8ZBF7</accession>
<dbReference type="Pfam" id="PF00535">
    <property type="entry name" value="Glycos_transf_2"/>
    <property type="match status" value="2"/>
</dbReference>
<evidence type="ECO:0000313" key="2">
    <source>
        <dbReference type="EMBL" id="KKK63804.1"/>
    </source>
</evidence>
<gene>
    <name evidence="2" type="ORF">LCGC14_2990600</name>
</gene>
<dbReference type="PANTHER" id="PTHR43685:SF2">
    <property type="entry name" value="GLYCOSYLTRANSFERASE 2-LIKE DOMAIN-CONTAINING PROTEIN"/>
    <property type="match status" value="1"/>
</dbReference>
<dbReference type="SUPFAM" id="SSF53448">
    <property type="entry name" value="Nucleotide-diphospho-sugar transferases"/>
    <property type="match status" value="2"/>
</dbReference>
<dbReference type="Gene3D" id="3.90.550.10">
    <property type="entry name" value="Spore Coat Polysaccharide Biosynthesis Protein SpsA, Chain A"/>
    <property type="match status" value="2"/>
</dbReference>
<proteinExistence type="predicted"/>
<sequence>VNQGVASARNCGATASCGEFLSFLDADDRMLPNFLEELLKGLTQRSTLGLVYGKLALMDDAGNVRREKSNWPGKFRMDLQLDKKCQVPSCNMMRRQAFMRAGGFRQHTAPAEDAELWTRISLIGYDVELCTEDVVYQYRLHKRSATSMVREAKKKEPNWLGWLPVANGGSIPFAARMAPENKVSHPVPNYDRPEVSFVIPVWDGHKTLLQDALESIAGQVDNRWEVIVVDDTKEGNLENYGSIPYRDVYPWVRWVRNQKIGNVSAARNLGVMHTRGRFLTFIDADDYLMRGYVYETLKASEACPNDAMFYYTDWYAMPEGKAHKAEPWNLDRLKTHALFAVTFLHPRKAFFDIGGFDEDLALWEDWD</sequence>
<protein>
    <recommendedName>
        <fullName evidence="1">Glycosyltransferase 2-like domain-containing protein</fullName>
    </recommendedName>
</protein>
<dbReference type="InterPro" id="IPR050834">
    <property type="entry name" value="Glycosyltransf_2"/>
</dbReference>
<feature type="non-terminal residue" evidence="2">
    <location>
        <position position="367"/>
    </location>
</feature>
<dbReference type="PANTHER" id="PTHR43685">
    <property type="entry name" value="GLYCOSYLTRANSFERASE"/>
    <property type="match status" value="1"/>
</dbReference>
<dbReference type="EMBL" id="LAZR01061324">
    <property type="protein sequence ID" value="KKK63804.1"/>
    <property type="molecule type" value="Genomic_DNA"/>
</dbReference>
<dbReference type="InterPro" id="IPR001173">
    <property type="entry name" value="Glyco_trans_2-like"/>
</dbReference>
<organism evidence="2">
    <name type="scientific">marine sediment metagenome</name>
    <dbReference type="NCBI Taxonomy" id="412755"/>
    <lineage>
        <taxon>unclassified sequences</taxon>
        <taxon>metagenomes</taxon>
        <taxon>ecological metagenomes</taxon>
    </lineage>
</organism>
<dbReference type="AlphaFoldDB" id="A0A0F8ZBF7"/>
<name>A0A0F8ZBF7_9ZZZZ</name>